<reference evidence="2" key="1">
    <citation type="submission" date="2020-10" db="EMBL/GenBank/DDBJ databases">
        <authorList>
            <person name="Gilroy R."/>
        </authorList>
    </citation>
    <scope>NUCLEOTIDE SEQUENCE</scope>
    <source>
        <strain evidence="2">CHK165-10780</strain>
    </source>
</reference>
<accession>A0A9D1CKW5</accession>
<dbReference type="EMBL" id="DVFU01000083">
    <property type="protein sequence ID" value="HIQ64953.1"/>
    <property type="molecule type" value="Genomic_DNA"/>
</dbReference>
<evidence type="ECO:0000256" key="1">
    <source>
        <dbReference type="SAM" id="Phobius"/>
    </source>
</evidence>
<dbReference type="AlphaFoldDB" id="A0A9D1CKW5"/>
<feature type="transmembrane region" description="Helical" evidence="1">
    <location>
        <begin position="20"/>
        <end position="41"/>
    </location>
</feature>
<name>A0A9D1CKW5_9FIRM</name>
<keyword evidence="1" id="KW-0472">Membrane</keyword>
<keyword evidence="1" id="KW-0812">Transmembrane</keyword>
<evidence type="ECO:0000313" key="2">
    <source>
        <dbReference type="EMBL" id="HIQ64953.1"/>
    </source>
</evidence>
<proteinExistence type="predicted"/>
<feature type="transmembrane region" description="Helical" evidence="1">
    <location>
        <begin position="122"/>
        <end position="140"/>
    </location>
</feature>
<feature type="transmembrane region" description="Helical" evidence="1">
    <location>
        <begin position="193"/>
        <end position="212"/>
    </location>
</feature>
<sequence length="229" mass="25820">MRKEKVKEPKAKKQKGIGKIVGILLALTGLALILAGVYDILGYNTRMSNYEPTTGTLVGFNETGGYYVPVYHYSVDGQIYEVEATYMLNEQTDLDSFNRQATVYYDVDNHMSAVIKTIGPDYFVILSGIALILIAISFVLRENEPDTVKGQVSRTKVITTFWTFAAILFGIGFETFLCCNYDKFTVIFMSPVNLLWSIIILIIIVLVLILWISNLTKSKSKAYNLYEDE</sequence>
<protein>
    <submittedName>
        <fullName evidence="2">DUF3592 domain-containing protein</fullName>
    </submittedName>
</protein>
<organism evidence="2 3">
    <name type="scientific">Candidatus Faecenecus gallistercoris</name>
    <dbReference type="NCBI Taxonomy" id="2840793"/>
    <lineage>
        <taxon>Bacteria</taxon>
        <taxon>Bacillati</taxon>
        <taxon>Bacillota</taxon>
        <taxon>Bacillota incertae sedis</taxon>
        <taxon>Candidatus Faecenecus</taxon>
    </lineage>
</organism>
<comment type="caution">
    <text evidence="2">The sequence shown here is derived from an EMBL/GenBank/DDBJ whole genome shotgun (WGS) entry which is preliminary data.</text>
</comment>
<evidence type="ECO:0000313" key="3">
    <source>
        <dbReference type="Proteomes" id="UP000886725"/>
    </source>
</evidence>
<dbReference type="Proteomes" id="UP000886725">
    <property type="component" value="Unassembled WGS sequence"/>
</dbReference>
<reference evidence="2" key="2">
    <citation type="journal article" date="2021" name="PeerJ">
        <title>Extensive microbial diversity within the chicken gut microbiome revealed by metagenomics and culture.</title>
        <authorList>
            <person name="Gilroy R."/>
            <person name="Ravi A."/>
            <person name="Getino M."/>
            <person name="Pursley I."/>
            <person name="Horton D.L."/>
            <person name="Alikhan N.F."/>
            <person name="Baker D."/>
            <person name="Gharbi K."/>
            <person name="Hall N."/>
            <person name="Watson M."/>
            <person name="Adriaenssens E.M."/>
            <person name="Foster-Nyarko E."/>
            <person name="Jarju S."/>
            <person name="Secka A."/>
            <person name="Antonio M."/>
            <person name="Oren A."/>
            <person name="Chaudhuri R.R."/>
            <person name="La Ragione R."/>
            <person name="Hildebrand F."/>
            <person name="Pallen M.J."/>
        </authorList>
    </citation>
    <scope>NUCLEOTIDE SEQUENCE</scope>
    <source>
        <strain evidence="2">CHK165-10780</strain>
    </source>
</reference>
<gene>
    <name evidence="2" type="ORF">IAC85_04355</name>
</gene>
<feature type="transmembrane region" description="Helical" evidence="1">
    <location>
        <begin position="152"/>
        <end position="173"/>
    </location>
</feature>
<keyword evidence="1" id="KW-1133">Transmembrane helix</keyword>